<organism evidence="1 2">
    <name type="scientific">Xenorhabdus miraniensis</name>
    <dbReference type="NCBI Taxonomy" id="351674"/>
    <lineage>
        <taxon>Bacteria</taxon>
        <taxon>Pseudomonadati</taxon>
        <taxon>Pseudomonadota</taxon>
        <taxon>Gammaproteobacteria</taxon>
        <taxon>Enterobacterales</taxon>
        <taxon>Morganellaceae</taxon>
        <taxon>Xenorhabdus</taxon>
    </lineage>
</organism>
<dbReference type="OrthoDB" id="8605335at2"/>
<proteinExistence type="predicted"/>
<dbReference type="RefSeq" id="WP_099113431.1">
    <property type="nucleotide sequence ID" value="NZ_CAWNQI010000073.1"/>
</dbReference>
<accession>A0A2D0JTM4</accession>
<comment type="caution">
    <text evidence="1">The sequence shown here is derived from an EMBL/GenBank/DDBJ whole genome shotgun (WGS) entry which is preliminary data.</text>
</comment>
<dbReference type="EMBL" id="NITZ01000004">
    <property type="protein sequence ID" value="PHM49678.1"/>
    <property type="molecule type" value="Genomic_DNA"/>
</dbReference>
<sequence length="115" mass="13563">MTQSLLIYILAIKSLSSTVKIISENEKVNFLTDETSAIEDKEIIYTFDNGVRVLYLEESEKLDNEYIEQSCQEKWMSYKVLDSNGLTITPQEKNFYNICQEKYWIKNQMLENRVS</sequence>
<evidence type="ECO:0000313" key="2">
    <source>
        <dbReference type="Proteomes" id="UP000221980"/>
    </source>
</evidence>
<protein>
    <submittedName>
        <fullName evidence="1">Uncharacterized protein</fullName>
    </submittedName>
</protein>
<dbReference type="AlphaFoldDB" id="A0A2D0JTM4"/>
<gene>
    <name evidence="1" type="ORF">Xmir_01126</name>
</gene>
<evidence type="ECO:0000313" key="1">
    <source>
        <dbReference type="EMBL" id="PHM49678.1"/>
    </source>
</evidence>
<name>A0A2D0JTM4_9GAMM</name>
<reference evidence="1 2" key="1">
    <citation type="journal article" date="2017" name="Nat. Microbiol.">
        <title>Natural product diversity associated with the nematode symbionts Photorhabdus and Xenorhabdus.</title>
        <authorList>
            <person name="Tobias N.J."/>
            <person name="Wolff H."/>
            <person name="Djahanschiri B."/>
            <person name="Grundmann F."/>
            <person name="Kronenwerth M."/>
            <person name="Shi Y.M."/>
            <person name="Simonyi S."/>
            <person name="Grun P."/>
            <person name="Shapiro-Ilan D."/>
            <person name="Pidot S.J."/>
            <person name="Stinear T.P."/>
            <person name="Ebersberger I."/>
            <person name="Bode H.B."/>
        </authorList>
    </citation>
    <scope>NUCLEOTIDE SEQUENCE [LARGE SCALE GENOMIC DNA]</scope>
    <source>
        <strain evidence="1 2">DSM 17902</strain>
    </source>
</reference>
<dbReference type="Proteomes" id="UP000221980">
    <property type="component" value="Unassembled WGS sequence"/>
</dbReference>
<keyword evidence="2" id="KW-1185">Reference proteome</keyword>